<name>A0A645GTX3_9ZZZZ</name>
<dbReference type="AlphaFoldDB" id="A0A645GTX3"/>
<organism evidence="1">
    <name type="scientific">bioreactor metagenome</name>
    <dbReference type="NCBI Taxonomy" id="1076179"/>
    <lineage>
        <taxon>unclassified sequences</taxon>
        <taxon>metagenomes</taxon>
        <taxon>ecological metagenomes</taxon>
    </lineage>
</organism>
<protein>
    <submittedName>
        <fullName evidence="1">Uncharacterized protein</fullName>
    </submittedName>
</protein>
<sequence length="59" mass="6240">MIEGTVPGIPTVLYTLGFKNLVLGFNPSAIGIHMSYLPLILPPGVVKIKVHTPALKNSA</sequence>
<gene>
    <name evidence="1" type="ORF">SDC9_174530</name>
</gene>
<proteinExistence type="predicted"/>
<comment type="caution">
    <text evidence="1">The sequence shown here is derived from an EMBL/GenBank/DDBJ whole genome shotgun (WGS) entry which is preliminary data.</text>
</comment>
<accession>A0A645GTX3</accession>
<reference evidence="1" key="1">
    <citation type="submission" date="2019-08" db="EMBL/GenBank/DDBJ databases">
        <authorList>
            <person name="Kucharzyk K."/>
            <person name="Murdoch R.W."/>
            <person name="Higgins S."/>
            <person name="Loffler F."/>
        </authorList>
    </citation>
    <scope>NUCLEOTIDE SEQUENCE</scope>
</reference>
<evidence type="ECO:0000313" key="1">
    <source>
        <dbReference type="EMBL" id="MPN27103.1"/>
    </source>
</evidence>
<dbReference type="EMBL" id="VSSQ01076874">
    <property type="protein sequence ID" value="MPN27103.1"/>
    <property type="molecule type" value="Genomic_DNA"/>
</dbReference>